<comment type="catalytic activity">
    <reaction evidence="5">
        <text>a quinone + NADH + 5 H(+)(in) = a quinol + NAD(+) + 4 H(+)(out)</text>
        <dbReference type="Rhea" id="RHEA:57888"/>
        <dbReference type="ChEBI" id="CHEBI:15378"/>
        <dbReference type="ChEBI" id="CHEBI:24646"/>
        <dbReference type="ChEBI" id="CHEBI:57540"/>
        <dbReference type="ChEBI" id="CHEBI:57945"/>
        <dbReference type="ChEBI" id="CHEBI:132124"/>
    </reaction>
</comment>
<evidence type="ECO:0000256" key="6">
    <source>
        <dbReference type="RuleBase" id="RU000320"/>
    </source>
</evidence>
<dbReference type="Proteomes" id="UP000381693">
    <property type="component" value="Unassembled WGS sequence"/>
</dbReference>
<dbReference type="GO" id="GO:0008137">
    <property type="term" value="F:NADH dehydrogenase (ubiquinone) activity"/>
    <property type="evidence" value="ECO:0007669"/>
    <property type="project" value="InterPro"/>
</dbReference>
<dbReference type="GO" id="GO:0042773">
    <property type="term" value="P:ATP synthesis coupled electron transport"/>
    <property type="evidence" value="ECO:0007669"/>
    <property type="project" value="InterPro"/>
</dbReference>
<feature type="transmembrane region" description="Helical" evidence="5">
    <location>
        <begin position="197"/>
        <end position="224"/>
    </location>
</feature>
<dbReference type="PANTHER" id="PTHR22773">
    <property type="entry name" value="NADH DEHYDROGENASE"/>
    <property type="match status" value="1"/>
</dbReference>
<feature type="transmembrane region" description="Helical" evidence="5">
    <location>
        <begin position="36"/>
        <end position="56"/>
    </location>
</feature>
<gene>
    <name evidence="5 8" type="primary">nuoN</name>
    <name evidence="8" type="ORF">MAMC_00450</name>
</gene>
<dbReference type="GO" id="GO:0048038">
    <property type="term" value="F:quinone binding"/>
    <property type="evidence" value="ECO:0007669"/>
    <property type="project" value="UniProtKB-KW"/>
</dbReference>
<dbReference type="OrthoDB" id="9807568at2"/>
<dbReference type="AlphaFoldDB" id="A0A5E6MA45"/>
<feature type="transmembrane region" description="Helical" evidence="5">
    <location>
        <begin position="236"/>
        <end position="257"/>
    </location>
</feature>
<feature type="transmembrane region" description="Helical" evidence="5">
    <location>
        <begin position="324"/>
        <end position="345"/>
    </location>
</feature>
<keyword evidence="5" id="KW-0874">Quinone</keyword>
<keyword evidence="5" id="KW-1278">Translocase</keyword>
<feature type="transmembrane region" description="Helical" evidence="5">
    <location>
        <begin position="269"/>
        <end position="290"/>
    </location>
</feature>
<feature type="transmembrane region" description="Helical" evidence="5">
    <location>
        <begin position="156"/>
        <end position="177"/>
    </location>
</feature>
<keyword evidence="5" id="KW-0520">NAD</keyword>
<dbReference type="EC" id="7.1.1.-" evidence="5"/>
<feature type="transmembrane region" description="Helical" evidence="5">
    <location>
        <begin position="102"/>
        <end position="118"/>
    </location>
</feature>
<protein>
    <recommendedName>
        <fullName evidence="5">NADH-quinone oxidoreductase subunit N</fullName>
        <ecNumber evidence="5">7.1.1.-</ecNumber>
    </recommendedName>
    <alternativeName>
        <fullName evidence="5">NADH dehydrogenase I subunit N</fullName>
    </alternativeName>
    <alternativeName>
        <fullName evidence="5">NDH-1 subunit N</fullName>
    </alternativeName>
</protein>
<feature type="domain" description="NADH:quinone oxidoreductase/Mrp antiporter transmembrane" evidence="7">
    <location>
        <begin position="123"/>
        <end position="413"/>
    </location>
</feature>
<evidence type="ECO:0000313" key="8">
    <source>
        <dbReference type="EMBL" id="VVM05179.1"/>
    </source>
</evidence>
<dbReference type="Pfam" id="PF00361">
    <property type="entry name" value="Proton_antipo_M"/>
    <property type="match status" value="1"/>
</dbReference>
<feature type="transmembrane region" description="Helical" evidence="5">
    <location>
        <begin position="6"/>
        <end position="24"/>
    </location>
</feature>
<organism evidence="8 9">
    <name type="scientific">Methylacidimicrobium cyclopophantes</name>
    <dbReference type="NCBI Taxonomy" id="1041766"/>
    <lineage>
        <taxon>Bacteria</taxon>
        <taxon>Pseudomonadati</taxon>
        <taxon>Verrucomicrobiota</taxon>
        <taxon>Methylacidimicrobium</taxon>
    </lineage>
</organism>
<feature type="transmembrane region" description="Helical" evidence="5">
    <location>
        <begin position="401"/>
        <end position="421"/>
    </location>
</feature>
<dbReference type="InterPro" id="IPR010096">
    <property type="entry name" value="NADH-Q_OxRdtase_suN/2"/>
</dbReference>
<proteinExistence type="inferred from homology"/>
<dbReference type="GO" id="GO:0005886">
    <property type="term" value="C:plasma membrane"/>
    <property type="evidence" value="ECO:0007669"/>
    <property type="project" value="UniProtKB-SubCell"/>
</dbReference>
<reference evidence="8" key="1">
    <citation type="submission" date="2019-09" db="EMBL/GenBank/DDBJ databases">
        <authorList>
            <person name="Cremers G."/>
        </authorList>
    </citation>
    <scope>NUCLEOTIDE SEQUENCE [LARGE SCALE GENOMIC DNA]</scope>
    <source>
        <strain evidence="8">3B</strain>
    </source>
</reference>
<keyword evidence="2 5" id="KW-0812">Transmembrane</keyword>
<dbReference type="HAMAP" id="MF_00445">
    <property type="entry name" value="NDH1_NuoN_1"/>
    <property type="match status" value="1"/>
</dbReference>
<comment type="subunit">
    <text evidence="5">NDH-1 is composed of 14 different subunits. Subunits NuoA, H, J, K, L, M, N constitute the membrane sector of the complex.</text>
</comment>
<evidence type="ECO:0000313" key="9">
    <source>
        <dbReference type="Proteomes" id="UP000381693"/>
    </source>
</evidence>
<comment type="similarity">
    <text evidence="5">Belongs to the complex I subunit 2 family.</text>
</comment>
<dbReference type="GO" id="GO:0012505">
    <property type="term" value="C:endomembrane system"/>
    <property type="evidence" value="ECO:0007669"/>
    <property type="project" value="UniProtKB-SubCell"/>
</dbReference>
<feature type="transmembrane region" description="Helical" evidence="5">
    <location>
        <begin position="297"/>
        <end position="318"/>
    </location>
</feature>
<evidence type="ECO:0000256" key="3">
    <source>
        <dbReference type="ARBA" id="ARBA00022989"/>
    </source>
</evidence>
<comment type="subcellular location">
    <subcellularLocation>
        <location evidence="5">Cell membrane</location>
        <topology evidence="5">Multi-pass membrane protein</topology>
    </subcellularLocation>
    <subcellularLocation>
        <location evidence="1">Endomembrane system</location>
        <topology evidence="1">Multi-pass membrane protein</topology>
    </subcellularLocation>
    <subcellularLocation>
        <location evidence="6">Membrane</location>
        <topology evidence="6">Multi-pass membrane protein</topology>
    </subcellularLocation>
</comment>
<name>A0A5E6MA45_9BACT</name>
<keyword evidence="5" id="KW-1003">Cell membrane</keyword>
<dbReference type="EMBL" id="CABFUZ020000081">
    <property type="protein sequence ID" value="VVM05179.1"/>
    <property type="molecule type" value="Genomic_DNA"/>
</dbReference>
<sequence>MHEGLWMIAAPEVILVAGGVFLLLAESLAKLESKAVGVLVLAVHLIAGLCLLPFITTRAVIWDGLYTWDRFAVSGKAFFLVVGMLVTYLSLEGEAKVPAARAEFYILPLFCTAGMALLCSVRDFVLLFVALELVTVTLFVLVAYRRSDPASLEAGAKYLIVGGLATAFLVMGIAYIFGATGSTQFDAVAGFAESEGVGPVLLFGLAFLLVGLGFKAAAVPFHIWAPDVYQGAPTPITAYLSVGSKAAGFVVLLRVFLLPFWNTDFQRHWVPLVALLAALSVVLGNLAALPQRNIKRLLGYSSISHAGFLLIGVASHSFLGFASVLYYLMAYLAATFTAFLVLVLLEREKGGETIADLSGLAQRSPLLAWSMALAMVSLAGIPPLMGFFGKLLVFLAAWESGLHFLVIVGVAAAAAGIYYYVMVVRAMFWSDPVHQGPIAVHPATRGLLLALNVGSILFGFYVKPILALAAGAVVGSGG</sequence>
<evidence type="ECO:0000259" key="7">
    <source>
        <dbReference type="Pfam" id="PF00361"/>
    </source>
</evidence>
<keyword evidence="9" id="KW-1185">Reference proteome</keyword>
<feature type="transmembrane region" description="Helical" evidence="5">
    <location>
        <begin position="71"/>
        <end position="90"/>
    </location>
</feature>
<evidence type="ECO:0000256" key="4">
    <source>
        <dbReference type="ARBA" id="ARBA00023136"/>
    </source>
</evidence>
<evidence type="ECO:0000256" key="5">
    <source>
        <dbReference type="HAMAP-Rule" id="MF_00445"/>
    </source>
</evidence>
<keyword evidence="5" id="KW-0830">Ubiquinone</keyword>
<keyword evidence="5" id="KW-0813">Transport</keyword>
<comment type="function">
    <text evidence="5">NDH-1 shuttles electrons from NADH, via FMN and iron-sulfur (Fe-S) centers, to quinones in the respiratory chain. The immediate electron acceptor for the enzyme in this species is believed to be ubiquinone. Couples the redox reaction to proton translocation (for every two electrons transferred, four hydrogen ions are translocated across the cytoplasmic membrane), and thus conserves the redox energy in a proton gradient.</text>
</comment>
<keyword evidence="4 5" id="KW-0472">Membrane</keyword>
<evidence type="ECO:0000256" key="2">
    <source>
        <dbReference type="ARBA" id="ARBA00022692"/>
    </source>
</evidence>
<evidence type="ECO:0000256" key="1">
    <source>
        <dbReference type="ARBA" id="ARBA00004127"/>
    </source>
</evidence>
<accession>A0A5E6MA45</accession>
<dbReference type="InterPro" id="IPR001750">
    <property type="entry name" value="ND/Mrp_TM"/>
</dbReference>
<comment type="caution">
    <text evidence="8">The sequence shown here is derived from an EMBL/GenBank/DDBJ whole genome shotgun (WGS) entry which is preliminary data.</text>
</comment>
<feature type="transmembrane region" description="Helical" evidence="5">
    <location>
        <begin position="366"/>
        <end position="389"/>
    </location>
</feature>
<keyword evidence="3 5" id="KW-1133">Transmembrane helix</keyword>
<feature type="transmembrane region" description="Helical" evidence="5">
    <location>
        <begin position="124"/>
        <end position="144"/>
    </location>
</feature>
<dbReference type="NCBIfam" id="TIGR01770">
    <property type="entry name" value="NDH_I_N"/>
    <property type="match status" value="1"/>
</dbReference>
<dbReference type="GO" id="GO:0050136">
    <property type="term" value="F:NADH dehydrogenase (quinone) (non-electrogenic) activity"/>
    <property type="evidence" value="ECO:0007669"/>
    <property type="project" value="UniProtKB-UniRule"/>
</dbReference>